<name>A0A420E6B3_9ALTE</name>
<dbReference type="PANTHER" id="PTHR30146">
    <property type="entry name" value="LACI-RELATED TRANSCRIPTIONAL REPRESSOR"/>
    <property type="match status" value="1"/>
</dbReference>
<keyword evidence="2 6" id="KW-0238">DNA-binding</keyword>
<evidence type="ECO:0000313" key="7">
    <source>
        <dbReference type="Proteomes" id="UP000286482"/>
    </source>
</evidence>
<reference evidence="6 7" key="1">
    <citation type="submission" date="2018-09" db="EMBL/GenBank/DDBJ databases">
        <authorList>
            <person name="Wang Z."/>
        </authorList>
    </citation>
    <scope>NUCLEOTIDE SEQUENCE [LARGE SCALE GENOMIC DNA]</scope>
    <source>
        <strain evidence="6 7">ALS 81</strain>
    </source>
</reference>
<evidence type="ECO:0000259" key="5">
    <source>
        <dbReference type="PROSITE" id="PS50943"/>
    </source>
</evidence>
<evidence type="ECO:0000256" key="2">
    <source>
        <dbReference type="ARBA" id="ARBA00023125"/>
    </source>
</evidence>
<dbReference type="CDD" id="cd01392">
    <property type="entry name" value="HTH_LacI"/>
    <property type="match status" value="1"/>
</dbReference>
<sequence>MEKTAGRKLTLKEMAEQIGVSKATVSNAFNRPDQLSKQLRERILAQCEALGYSGPNMSARSLRTGKTGIIGVLLADTLSFNFSDPVANQFLEGLGNALDKQHVNMLLLPSCEENYQSSQVQTIPDGYIVYGQPLKESLMRRLEHQGKPLVTVDFTASFGQSVSVHVDNQKAACEAAMHAVAPVEHPRVSIFGLRLTSAIQAGLIADKELFGIEESISRRRLEGYREALVRLKVKPDMISLWNFPHNDQQQVRVMARGILSAPERPNVLLCMSDKIALAALDAARDLGIKVPQELRVVGFDDIPEAMERQLTTVHQPLREKGRIAADIVLQLQSFEDHVLSTELLVRNSCP</sequence>
<dbReference type="SUPFAM" id="SSF47413">
    <property type="entry name" value="lambda repressor-like DNA-binding domains"/>
    <property type="match status" value="1"/>
</dbReference>
<gene>
    <name evidence="6" type="ORF">DBZ36_19420</name>
</gene>
<evidence type="ECO:0000313" key="6">
    <source>
        <dbReference type="EMBL" id="RKF13230.1"/>
    </source>
</evidence>
<dbReference type="PANTHER" id="PTHR30146:SF138">
    <property type="entry name" value="TRANSCRIPTIONAL REGULATORY PROTEIN"/>
    <property type="match status" value="1"/>
</dbReference>
<dbReference type="Proteomes" id="UP000286482">
    <property type="component" value="Unassembled WGS sequence"/>
</dbReference>
<dbReference type="InterPro" id="IPR010982">
    <property type="entry name" value="Lambda_DNA-bd_dom_sf"/>
</dbReference>
<dbReference type="InterPro" id="IPR000843">
    <property type="entry name" value="HTH_LacI"/>
</dbReference>
<dbReference type="Gene3D" id="3.40.50.2300">
    <property type="match status" value="2"/>
</dbReference>
<dbReference type="AlphaFoldDB" id="A0A420E6B3"/>
<feature type="domain" description="HTH lacI-type" evidence="4">
    <location>
        <begin position="9"/>
        <end position="64"/>
    </location>
</feature>
<dbReference type="CDD" id="cd06279">
    <property type="entry name" value="PBP1_LacI-like"/>
    <property type="match status" value="1"/>
</dbReference>
<dbReference type="Pfam" id="PF13377">
    <property type="entry name" value="Peripla_BP_3"/>
    <property type="match status" value="1"/>
</dbReference>
<dbReference type="PROSITE" id="PS50943">
    <property type="entry name" value="HTH_CROC1"/>
    <property type="match status" value="1"/>
</dbReference>
<dbReference type="EMBL" id="RAQO01000012">
    <property type="protein sequence ID" value="RKF13230.1"/>
    <property type="molecule type" value="Genomic_DNA"/>
</dbReference>
<dbReference type="SUPFAM" id="SSF53822">
    <property type="entry name" value="Periplasmic binding protein-like I"/>
    <property type="match status" value="1"/>
</dbReference>
<dbReference type="Gene3D" id="1.10.260.40">
    <property type="entry name" value="lambda repressor-like DNA-binding domains"/>
    <property type="match status" value="1"/>
</dbReference>
<comment type="caution">
    <text evidence="6">The sequence shown here is derived from an EMBL/GenBank/DDBJ whole genome shotgun (WGS) entry which is preliminary data.</text>
</comment>
<dbReference type="PROSITE" id="PS50932">
    <property type="entry name" value="HTH_LACI_2"/>
    <property type="match status" value="1"/>
</dbReference>
<dbReference type="Pfam" id="PF00356">
    <property type="entry name" value="LacI"/>
    <property type="match status" value="1"/>
</dbReference>
<dbReference type="OrthoDB" id="5171752at2"/>
<dbReference type="InterPro" id="IPR046335">
    <property type="entry name" value="LacI/GalR-like_sensor"/>
</dbReference>
<protein>
    <submittedName>
        <fullName evidence="6">LacI family DNA-binding transcriptional regulator</fullName>
    </submittedName>
</protein>
<dbReference type="InterPro" id="IPR001387">
    <property type="entry name" value="Cro/C1-type_HTH"/>
</dbReference>
<feature type="domain" description="HTH cro/C1-type" evidence="5">
    <location>
        <begin position="7"/>
        <end position="27"/>
    </location>
</feature>
<dbReference type="GO" id="GO:0000976">
    <property type="term" value="F:transcription cis-regulatory region binding"/>
    <property type="evidence" value="ECO:0007669"/>
    <property type="project" value="TreeGrafter"/>
</dbReference>
<keyword evidence="7" id="KW-1185">Reference proteome</keyword>
<evidence type="ECO:0000256" key="3">
    <source>
        <dbReference type="ARBA" id="ARBA00023163"/>
    </source>
</evidence>
<dbReference type="InterPro" id="IPR028082">
    <property type="entry name" value="Peripla_BP_I"/>
</dbReference>
<proteinExistence type="predicted"/>
<dbReference type="GO" id="GO:0003700">
    <property type="term" value="F:DNA-binding transcription factor activity"/>
    <property type="evidence" value="ECO:0007669"/>
    <property type="project" value="TreeGrafter"/>
</dbReference>
<keyword evidence="3" id="KW-0804">Transcription</keyword>
<keyword evidence="1" id="KW-0805">Transcription regulation</keyword>
<organism evidence="6 7">
    <name type="scientific">Alginatibacterium sediminis</name>
    <dbReference type="NCBI Taxonomy" id="2164068"/>
    <lineage>
        <taxon>Bacteria</taxon>
        <taxon>Pseudomonadati</taxon>
        <taxon>Pseudomonadota</taxon>
        <taxon>Gammaproteobacteria</taxon>
        <taxon>Alteromonadales</taxon>
        <taxon>Alteromonadaceae</taxon>
        <taxon>Alginatibacterium</taxon>
    </lineage>
</organism>
<evidence type="ECO:0000259" key="4">
    <source>
        <dbReference type="PROSITE" id="PS50932"/>
    </source>
</evidence>
<dbReference type="SMART" id="SM00354">
    <property type="entry name" value="HTH_LACI"/>
    <property type="match status" value="1"/>
</dbReference>
<dbReference type="RefSeq" id="WP_120356643.1">
    <property type="nucleotide sequence ID" value="NZ_RAQO01000012.1"/>
</dbReference>
<evidence type="ECO:0000256" key="1">
    <source>
        <dbReference type="ARBA" id="ARBA00023015"/>
    </source>
</evidence>
<accession>A0A420E6B3</accession>